<dbReference type="AlphaFoldDB" id="A0A5B7GCA6"/>
<dbReference type="EMBL" id="VSRR010012796">
    <property type="protein sequence ID" value="MPC54985.1"/>
    <property type="molecule type" value="Genomic_DNA"/>
</dbReference>
<evidence type="ECO:0000313" key="3">
    <source>
        <dbReference type="Proteomes" id="UP000324222"/>
    </source>
</evidence>
<comment type="caution">
    <text evidence="2">The sequence shown here is derived from an EMBL/GenBank/DDBJ whole genome shotgun (WGS) entry which is preliminary data.</text>
</comment>
<evidence type="ECO:0000313" key="2">
    <source>
        <dbReference type="EMBL" id="MPC54985.1"/>
    </source>
</evidence>
<feature type="region of interest" description="Disordered" evidence="1">
    <location>
        <begin position="1"/>
        <end position="22"/>
    </location>
</feature>
<keyword evidence="3" id="KW-1185">Reference proteome</keyword>
<dbReference type="Proteomes" id="UP000324222">
    <property type="component" value="Unassembled WGS sequence"/>
</dbReference>
<protein>
    <submittedName>
        <fullName evidence="2">Uncharacterized protein</fullName>
    </submittedName>
</protein>
<accession>A0A5B7GCA6</accession>
<sequence length="112" mass="12649">MSLLALPQKTPHHNSSRVSPPHLQPLGKQCAGLLLTCVRQVSLLSPPRWESRHLLLQAELHGRRHQYRCGGQEVHAGRLFLMHSHTMEDQLLVHVGHLGSGLRRARELLEQA</sequence>
<organism evidence="2 3">
    <name type="scientific">Portunus trituberculatus</name>
    <name type="common">Swimming crab</name>
    <name type="synonym">Neptunus trituberculatus</name>
    <dbReference type="NCBI Taxonomy" id="210409"/>
    <lineage>
        <taxon>Eukaryota</taxon>
        <taxon>Metazoa</taxon>
        <taxon>Ecdysozoa</taxon>
        <taxon>Arthropoda</taxon>
        <taxon>Crustacea</taxon>
        <taxon>Multicrustacea</taxon>
        <taxon>Malacostraca</taxon>
        <taxon>Eumalacostraca</taxon>
        <taxon>Eucarida</taxon>
        <taxon>Decapoda</taxon>
        <taxon>Pleocyemata</taxon>
        <taxon>Brachyura</taxon>
        <taxon>Eubrachyura</taxon>
        <taxon>Portunoidea</taxon>
        <taxon>Portunidae</taxon>
        <taxon>Portuninae</taxon>
        <taxon>Portunus</taxon>
    </lineage>
</organism>
<proteinExistence type="predicted"/>
<name>A0A5B7GCA6_PORTR</name>
<evidence type="ECO:0000256" key="1">
    <source>
        <dbReference type="SAM" id="MobiDB-lite"/>
    </source>
</evidence>
<gene>
    <name evidence="2" type="ORF">E2C01_048916</name>
</gene>
<reference evidence="2 3" key="1">
    <citation type="submission" date="2019-05" db="EMBL/GenBank/DDBJ databases">
        <title>Another draft genome of Portunus trituberculatus and its Hox gene families provides insights of decapod evolution.</title>
        <authorList>
            <person name="Jeong J.-H."/>
            <person name="Song I."/>
            <person name="Kim S."/>
            <person name="Choi T."/>
            <person name="Kim D."/>
            <person name="Ryu S."/>
            <person name="Kim W."/>
        </authorList>
    </citation>
    <scope>NUCLEOTIDE SEQUENCE [LARGE SCALE GENOMIC DNA]</scope>
    <source>
        <tissue evidence="2">Muscle</tissue>
    </source>
</reference>